<comment type="similarity">
    <text evidence="2">Belongs to the ferric reductase (FRE) family.</text>
</comment>
<dbReference type="PANTHER" id="PTHR32361">
    <property type="entry name" value="FERRIC/CUPRIC REDUCTASE TRANSMEMBRANE COMPONENT"/>
    <property type="match status" value="1"/>
</dbReference>
<evidence type="ECO:0000256" key="3">
    <source>
        <dbReference type="ARBA" id="ARBA00012668"/>
    </source>
</evidence>
<dbReference type="PANTHER" id="PTHR32361:SF9">
    <property type="entry name" value="FERRIC REDUCTASE TRANSMEMBRANE COMPONENT 3-RELATED"/>
    <property type="match status" value="1"/>
</dbReference>
<comment type="subcellular location">
    <subcellularLocation>
        <location evidence="1">Cell membrane</location>
        <topology evidence="1">Multi-pass membrane protein</topology>
    </subcellularLocation>
</comment>
<dbReference type="CDD" id="cd06186">
    <property type="entry name" value="NOX_Duox_like_FAD_NADP"/>
    <property type="match status" value="1"/>
</dbReference>
<feature type="transmembrane region" description="Helical" evidence="15">
    <location>
        <begin position="205"/>
        <end position="224"/>
    </location>
</feature>
<keyword evidence="5" id="KW-1003">Cell membrane</keyword>
<dbReference type="InterPro" id="IPR039261">
    <property type="entry name" value="FNR_nucleotide-bd"/>
</dbReference>
<dbReference type="InterPro" id="IPR013112">
    <property type="entry name" value="FAD-bd_8"/>
</dbReference>
<reference evidence="17" key="1">
    <citation type="submission" date="2019-01" db="EMBL/GenBank/DDBJ databases">
        <title>Draft genome sequences of three monokaryotic isolates of the white-rot basidiomycete fungus Dichomitus squalens.</title>
        <authorList>
            <consortium name="DOE Joint Genome Institute"/>
            <person name="Lopez S.C."/>
            <person name="Andreopoulos B."/>
            <person name="Pangilinan J."/>
            <person name="Lipzen A."/>
            <person name="Riley R."/>
            <person name="Ahrendt S."/>
            <person name="Ng V."/>
            <person name="Barry K."/>
            <person name="Daum C."/>
            <person name="Grigoriev I.V."/>
            <person name="Hilden K.S."/>
            <person name="Makela M.R."/>
            <person name="de Vries R.P."/>
        </authorList>
    </citation>
    <scope>NUCLEOTIDE SEQUENCE [LARGE SCALE GENOMIC DNA]</scope>
    <source>
        <strain evidence="17">OM18370.1</strain>
    </source>
</reference>
<keyword evidence="6 15" id="KW-0812">Transmembrane</keyword>
<feature type="domain" description="FAD-binding FR-type" evidence="16">
    <location>
        <begin position="315"/>
        <end position="423"/>
    </location>
</feature>
<organism evidence="17">
    <name type="scientific">Dichomitus squalens</name>
    <dbReference type="NCBI Taxonomy" id="114155"/>
    <lineage>
        <taxon>Eukaryota</taxon>
        <taxon>Fungi</taxon>
        <taxon>Dikarya</taxon>
        <taxon>Basidiomycota</taxon>
        <taxon>Agaricomycotina</taxon>
        <taxon>Agaricomycetes</taxon>
        <taxon>Polyporales</taxon>
        <taxon>Polyporaceae</taxon>
        <taxon>Dichomitus</taxon>
    </lineage>
</organism>
<dbReference type="Pfam" id="PF08022">
    <property type="entry name" value="FAD_binding_8"/>
    <property type="match status" value="1"/>
</dbReference>
<dbReference type="GO" id="GO:0005886">
    <property type="term" value="C:plasma membrane"/>
    <property type="evidence" value="ECO:0007669"/>
    <property type="project" value="UniProtKB-SubCell"/>
</dbReference>
<evidence type="ECO:0000256" key="15">
    <source>
        <dbReference type="SAM" id="Phobius"/>
    </source>
</evidence>
<dbReference type="InterPro" id="IPR017927">
    <property type="entry name" value="FAD-bd_FR_type"/>
</dbReference>
<evidence type="ECO:0000256" key="14">
    <source>
        <dbReference type="SAM" id="MobiDB-lite"/>
    </source>
</evidence>
<comment type="catalytic activity">
    <reaction evidence="13">
        <text>2 a Fe(II)-siderophore + NADP(+) + H(+) = 2 a Fe(III)-siderophore + NADPH</text>
        <dbReference type="Rhea" id="RHEA:28795"/>
        <dbReference type="Rhea" id="RHEA-COMP:11342"/>
        <dbReference type="Rhea" id="RHEA-COMP:11344"/>
        <dbReference type="ChEBI" id="CHEBI:15378"/>
        <dbReference type="ChEBI" id="CHEBI:29033"/>
        <dbReference type="ChEBI" id="CHEBI:29034"/>
        <dbReference type="ChEBI" id="CHEBI:57783"/>
        <dbReference type="ChEBI" id="CHEBI:58349"/>
        <dbReference type="EC" id="1.16.1.9"/>
    </reaction>
</comment>
<evidence type="ECO:0000256" key="7">
    <source>
        <dbReference type="ARBA" id="ARBA00022982"/>
    </source>
</evidence>
<dbReference type="AlphaFoldDB" id="A0A4Q9N1Z4"/>
<evidence type="ECO:0000256" key="9">
    <source>
        <dbReference type="ARBA" id="ARBA00023002"/>
    </source>
</evidence>
<evidence type="ECO:0000256" key="6">
    <source>
        <dbReference type="ARBA" id="ARBA00022692"/>
    </source>
</evidence>
<dbReference type="InterPro" id="IPR051410">
    <property type="entry name" value="Ferric/Cupric_Reductase"/>
</dbReference>
<feature type="transmembrane region" description="Helical" evidence="15">
    <location>
        <begin position="263"/>
        <end position="282"/>
    </location>
</feature>
<evidence type="ECO:0000256" key="2">
    <source>
        <dbReference type="ARBA" id="ARBA00006278"/>
    </source>
</evidence>
<evidence type="ECO:0000256" key="10">
    <source>
        <dbReference type="ARBA" id="ARBA00023065"/>
    </source>
</evidence>
<dbReference type="Pfam" id="PF01794">
    <property type="entry name" value="Ferric_reduct"/>
    <property type="match status" value="1"/>
</dbReference>
<dbReference type="Pfam" id="PF08030">
    <property type="entry name" value="NAD_binding_6"/>
    <property type="match status" value="1"/>
</dbReference>
<evidence type="ECO:0000256" key="11">
    <source>
        <dbReference type="ARBA" id="ARBA00023136"/>
    </source>
</evidence>
<dbReference type="InterPro" id="IPR013130">
    <property type="entry name" value="Fe3_Rdtase_TM_dom"/>
</dbReference>
<sequence>MSGHAASLSTSPYLIASIISSAPGTVTTSTRSAATTKGAQSAKHKPAHPEYVWYGILVLLALATACNAGYLAWAALRRYRTRRASDTSTVVFPQSSRKPSYRRIPHAIISASRILGLRLRIPCVDMTVMEIVFTILYMGGCLAFTFAPTDNMKPAVNLMPKYWGNNAGKIAAIQLPFVVVLGLKNNPITWLTGVGHEKLNIMHRVVSRCILFFTWLHLIGMYYRSVALMLNETWKVLGLVGAVAQTLTTIFGIKAIRRRFYEFFFITHVILILVFIICTHVHVRAKDYAVYVWPCYVLWGFDRAVRLGRYLLFNVILRPQKFTASVEVIGIDALRVTLKRRIPGGWTAGQHVFVAFPTLGLQSHPFTISNVCEKDTDGKEAEIVLIVRTMNGQTKKLMDRALPTGSCELPAMIDGPYGHPEDIRPFSTCVFIAGGTGVTYPLSRMHQLFKDIGAGDACAQRVAFVWTIRTEDEYRWLAADLERVLAAAPPNLSLTVDVYVSGCKTRTASPDLSLPELEKGDGDVGIDIEKRDWHAPSDGKTTSCPTSPPKSEADKYDSTGTTPTVSSRFASKEALAPRAINRRCGRPDVHTLLEKEITTAQGAVAVDVSGPDGLVGAVRTALCAPFAGPVAALKGTPTVMLCVEQFRM</sequence>
<protein>
    <recommendedName>
        <fullName evidence="3">ferric-chelate reductase (NADPH)</fullName>
        <ecNumber evidence="3">1.16.1.9</ecNumber>
    </recommendedName>
</protein>
<evidence type="ECO:0000256" key="1">
    <source>
        <dbReference type="ARBA" id="ARBA00004651"/>
    </source>
</evidence>
<accession>A0A4Q9N1Z4</accession>
<dbReference type="PROSITE" id="PS51384">
    <property type="entry name" value="FAD_FR"/>
    <property type="match status" value="1"/>
</dbReference>
<dbReference type="SUPFAM" id="SSF63380">
    <property type="entry name" value="Riboflavin synthase domain-like"/>
    <property type="match status" value="1"/>
</dbReference>
<dbReference type="InterPro" id="IPR017938">
    <property type="entry name" value="Riboflavin_synthase-like_b-brl"/>
</dbReference>
<dbReference type="EC" id="1.16.1.9" evidence="3"/>
<evidence type="ECO:0000256" key="13">
    <source>
        <dbReference type="ARBA" id="ARBA00048483"/>
    </source>
</evidence>
<dbReference type="Proteomes" id="UP000292957">
    <property type="component" value="Unassembled WGS sequence"/>
</dbReference>
<gene>
    <name evidence="17" type="ORF">BD311DRAFT_714021</name>
</gene>
<evidence type="ECO:0000256" key="5">
    <source>
        <dbReference type="ARBA" id="ARBA00022475"/>
    </source>
</evidence>
<evidence type="ECO:0000313" key="17">
    <source>
        <dbReference type="EMBL" id="TBU32921.1"/>
    </source>
</evidence>
<dbReference type="GO" id="GO:0015677">
    <property type="term" value="P:copper ion import"/>
    <property type="evidence" value="ECO:0007669"/>
    <property type="project" value="TreeGrafter"/>
</dbReference>
<keyword evidence="10" id="KW-0406">Ion transport</keyword>
<proteinExistence type="inferred from homology"/>
<keyword evidence="8 15" id="KW-1133">Transmembrane helix</keyword>
<dbReference type="Gene3D" id="3.40.50.80">
    <property type="entry name" value="Nucleotide-binding domain of ferredoxin-NADP reductase (FNR) module"/>
    <property type="match status" value="1"/>
</dbReference>
<dbReference type="GO" id="GO:0006879">
    <property type="term" value="P:intracellular iron ion homeostasis"/>
    <property type="evidence" value="ECO:0007669"/>
    <property type="project" value="TreeGrafter"/>
</dbReference>
<feature type="transmembrane region" description="Helical" evidence="15">
    <location>
        <begin position="167"/>
        <end position="184"/>
    </location>
</feature>
<evidence type="ECO:0000256" key="12">
    <source>
        <dbReference type="ARBA" id="ARBA00023180"/>
    </source>
</evidence>
<evidence type="ECO:0000259" key="16">
    <source>
        <dbReference type="PROSITE" id="PS51384"/>
    </source>
</evidence>
<dbReference type="InterPro" id="IPR013121">
    <property type="entry name" value="Fe_red_NAD-bd_6"/>
</dbReference>
<evidence type="ECO:0000256" key="8">
    <source>
        <dbReference type="ARBA" id="ARBA00022989"/>
    </source>
</evidence>
<keyword evidence="9" id="KW-0560">Oxidoreductase</keyword>
<keyword evidence="12" id="KW-0325">Glycoprotein</keyword>
<name>A0A4Q9N1Z4_9APHY</name>
<dbReference type="SUPFAM" id="SSF52343">
    <property type="entry name" value="Ferredoxin reductase-like, C-terminal NADP-linked domain"/>
    <property type="match status" value="1"/>
</dbReference>
<dbReference type="GO" id="GO:0006826">
    <property type="term" value="P:iron ion transport"/>
    <property type="evidence" value="ECO:0007669"/>
    <property type="project" value="UniProtKB-ARBA"/>
</dbReference>
<keyword evidence="4" id="KW-0813">Transport</keyword>
<dbReference type="GO" id="GO:0052851">
    <property type="term" value="F:ferric-chelate reductase (NADPH) activity"/>
    <property type="evidence" value="ECO:0007669"/>
    <property type="project" value="UniProtKB-EC"/>
</dbReference>
<feature type="transmembrane region" description="Helical" evidence="15">
    <location>
        <begin position="128"/>
        <end position="147"/>
    </location>
</feature>
<evidence type="ECO:0000256" key="4">
    <source>
        <dbReference type="ARBA" id="ARBA00022448"/>
    </source>
</evidence>
<feature type="region of interest" description="Disordered" evidence="14">
    <location>
        <begin position="530"/>
        <end position="565"/>
    </location>
</feature>
<dbReference type="OrthoDB" id="4494341at2759"/>
<keyword evidence="11 15" id="KW-0472">Membrane</keyword>
<dbReference type="SFLD" id="SFLDS00052">
    <property type="entry name" value="Ferric_Reductase_Domain"/>
    <property type="match status" value="1"/>
</dbReference>
<dbReference type="SFLD" id="SFLDG01168">
    <property type="entry name" value="Ferric_reductase_subgroup_(FRE"/>
    <property type="match status" value="1"/>
</dbReference>
<feature type="transmembrane region" description="Helical" evidence="15">
    <location>
        <begin position="236"/>
        <end position="256"/>
    </location>
</feature>
<dbReference type="EMBL" id="ML143393">
    <property type="protein sequence ID" value="TBU32921.1"/>
    <property type="molecule type" value="Genomic_DNA"/>
</dbReference>
<feature type="transmembrane region" description="Helical" evidence="15">
    <location>
        <begin position="51"/>
        <end position="73"/>
    </location>
</feature>
<keyword evidence="7" id="KW-0249">Electron transport</keyword>